<keyword evidence="3" id="KW-1185">Reference proteome</keyword>
<dbReference type="AlphaFoldDB" id="A0A0R1JKC7"/>
<feature type="transmembrane region" description="Helical" evidence="1">
    <location>
        <begin position="146"/>
        <end position="164"/>
    </location>
</feature>
<comment type="caution">
    <text evidence="2">The sequence shown here is derived from an EMBL/GenBank/DDBJ whole genome shotgun (WGS) entry which is preliminary data.</text>
</comment>
<dbReference type="STRING" id="1291734.FD02_GL002004"/>
<keyword evidence="1" id="KW-0472">Membrane</keyword>
<protein>
    <submittedName>
        <fullName evidence="2">Uncharacterized protein</fullName>
    </submittedName>
</protein>
<name>A0A0R1JKC7_9LACO</name>
<evidence type="ECO:0000313" key="3">
    <source>
        <dbReference type="Proteomes" id="UP000051804"/>
    </source>
</evidence>
<sequence length="830" mass="89962">MMGKRVKWWLGLLLVIGGVWFSAARPVAASSDVDAVVQRTGERNHYQLQVANLKNQTLRDLNIKVRFAGPKVKRGTVMTWHVAKLGATPRTSVPFTVSQTGTVTAGKAGVAVSRTGYWLAWAGGGVAVLVLIGGAWYLWRRKRLGAGGAVIILIAGTLAGTAMLRPNAAAAATQRTNLTQRITVGGTLTTVTTTIRYQRAGDKLVAFGGQLAKHPRQRLTFLDSSTGQRLHVRTDRTGHFHTRLNASHPYEVSGAGGSFAVEPSSIGMRVTQQRGLTVTPATIASNHITTTLKPAVQELPTGTRHPTVNATRKTVTVPGLRADLRQGDLVIVPPTGYYYGGIAIRVTSIQRNPQADTTTLGVAQPTLKQVVNTVKGSNTVNTEQAVFIPSVPNATTGTAVSPTGMQKTGWLEYDRAESLSASKSLTIDLSKLVTGLAKVKPALKKLAEKIDGSLTFELKDTVDSNIDLNLGWEPHAKLKVTNTFSQNEKLKAEFGKSSEKTLLKKSALPLGTLPILIGGGAILNLTVELTVSANGSISLTFTHDTHLSDTVNFNTARKKMLTMSSHNDVTNSVGYELDGELKDGLALDADLLIFRIGLVTVTPEVGLKADGTFSGEYDQNLLHPDTSKQEMSLVLKEYADLTVTLPIAHWFPGAEAELTYEKEAILAKWPQDKAKPKPKAKHAETKTITFPKSYQRDWSLKLTNGNYQEYQPVTISADDFSMQASGGAIHAPSEYTAAEKAWLKAGGQGDYPSVERQFWGTLTKAKDGQGRTWYRFHHWYDPGSSQDFMIRLTTAKTKAGKQVPELIITNSQYKNEMHAYTSEAVGRSVP</sequence>
<keyword evidence="1" id="KW-1133">Transmembrane helix</keyword>
<feature type="transmembrane region" description="Helical" evidence="1">
    <location>
        <begin position="118"/>
        <end position="139"/>
    </location>
</feature>
<proteinExistence type="predicted"/>
<evidence type="ECO:0000256" key="1">
    <source>
        <dbReference type="SAM" id="Phobius"/>
    </source>
</evidence>
<accession>A0A0R1JKC7</accession>
<dbReference type="PATRIC" id="fig|1291734.4.peg.2055"/>
<dbReference type="RefSeq" id="WP_156408264.1">
    <property type="nucleotide sequence ID" value="NZ_AZDJ01000026.1"/>
</dbReference>
<dbReference type="EMBL" id="AZDJ01000026">
    <property type="protein sequence ID" value="KRK71759.1"/>
    <property type="molecule type" value="Genomic_DNA"/>
</dbReference>
<gene>
    <name evidence="2" type="ORF">FD02_GL002004</name>
</gene>
<reference evidence="2 3" key="1">
    <citation type="journal article" date="2015" name="Genome Announc.">
        <title>Expanding the biotechnology potential of lactobacilli through comparative genomics of 213 strains and associated genera.</title>
        <authorList>
            <person name="Sun Z."/>
            <person name="Harris H.M."/>
            <person name="McCann A."/>
            <person name="Guo C."/>
            <person name="Argimon S."/>
            <person name="Zhang W."/>
            <person name="Yang X."/>
            <person name="Jeffery I.B."/>
            <person name="Cooney J.C."/>
            <person name="Kagawa T.F."/>
            <person name="Liu W."/>
            <person name="Song Y."/>
            <person name="Salvetti E."/>
            <person name="Wrobel A."/>
            <person name="Rasinkangas P."/>
            <person name="Parkhill J."/>
            <person name="Rea M.C."/>
            <person name="O'Sullivan O."/>
            <person name="Ritari J."/>
            <person name="Douillard F.P."/>
            <person name="Paul Ross R."/>
            <person name="Yang R."/>
            <person name="Briner A.E."/>
            <person name="Felis G.E."/>
            <person name="de Vos W.M."/>
            <person name="Barrangou R."/>
            <person name="Klaenhammer T.R."/>
            <person name="Caufield P.W."/>
            <person name="Cui Y."/>
            <person name="Zhang H."/>
            <person name="O'Toole P.W."/>
        </authorList>
    </citation>
    <scope>NUCLEOTIDE SEQUENCE [LARGE SCALE GENOMIC DNA]</scope>
    <source>
        <strain evidence="2 3">JCM 17158</strain>
    </source>
</reference>
<keyword evidence="1" id="KW-0812">Transmembrane</keyword>
<evidence type="ECO:0000313" key="2">
    <source>
        <dbReference type="EMBL" id="KRK71759.1"/>
    </source>
</evidence>
<organism evidence="2 3">
    <name type="scientific">Lacticaseibacillus nasuensis JCM 17158</name>
    <dbReference type="NCBI Taxonomy" id="1291734"/>
    <lineage>
        <taxon>Bacteria</taxon>
        <taxon>Bacillati</taxon>
        <taxon>Bacillota</taxon>
        <taxon>Bacilli</taxon>
        <taxon>Lactobacillales</taxon>
        <taxon>Lactobacillaceae</taxon>
        <taxon>Lacticaseibacillus</taxon>
    </lineage>
</organism>
<dbReference type="Proteomes" id="UP000051804">
    <property type="component" value="Unassembled WGS sequence"/>
</dbReference>